<dbReference type="AlphaFoldDB" id="A0A8X6UGF3"/>
<dbReference type="EMBL" id="BMAW01126575">
    <property type="protein sequence ID" value="GFU17398.1"/>
    <property type="molecule type" value="Genomic_DNA"/>
</dbReference>
<gene>
    <name evidence="2" type="ORF">NPIL_420921</name>
</gene>
<protein>
    <submittedName>
        <fullName evidence="2">Uncharacterized protein</fullName>
    </submittedName>
</protein>
<reference evidence="2" key="1">
    <citation type="submission" date="2020-08" db="EMBL/GenBank/DDBJ databases">
        <title>Multicomponent nature underlies the extraordinary mechanical properties of spider dragline silk.</title>
        <authorList>
            <person name="Kono N."/>
            <person name="Nakamura H."/>
            <person name="Mori M."/>
            <person name="Yoshida Y."/>
            <person name="Ohtoshi R."/>
            <person name="Malay A.D."/>
            <person name="Moran D.A.P."/>
            <person name="Tomita M."/>
            <person name="Numata K."/>
            <person name="Arakawa K."/>
        </authorList>
    </citation>
    <scope>NUCLEOTIDE SEQUENCE</scope>
</reference>
<keyword evidence="3" id="KW-1185">Reference proteome</keyword>
<evidence type="ECO:0000256" key="1">
    <source>
        <dbReference type="SAM" id="MobiDB-lite"/>
    </source>
</evidence>
<feature type="region of interest" description="Disordered" evidence="1">
    <location>
        <begin position="49"/>
        <end position="69"/>
    </location>
</feature>
<feature type="region of interest" description="Disordered" evidence="1">
    <location>
        <begin position="1"/>
        <end position="28"/>
    </location>
</feature>
<dbReference type="OrthoDB" id="10540965at2759"/>
<accession>A0A8X6UGF3</accession>
<evidence type="ECO:0000313" key="2">
    <source>
        <dbReference type="EMBL" id="GFU17398.1"/>
    </source>
</evidence>
<organism evidence="2 3">
    <name type="scientific">Nephila pilipes</name>
    <name type="common">Giant wood spider</name>
    <name type="synonym">Nephila maculata</name>
    <dbReference type="NCBI Taxonomy" id="299642"/>
    <lineage>
        <taxon>Eukaryota</taxon>
        <taxon>Metazoa</taxon>
        <taxon>Ecdysozoa</taxon>
        <taxon>Arthropoda</taxon>
        <taxon>Chelicerata</taxon>
        <taxon>Arachnida</taxon>
        <taxon>Araneae</taxon>
        <taxon>Araneomorphae</taxon>
        <taxon>Entelegynae</taxon>
        <taxon>Araneoidea</taxon>
        <taxon>Nephilidae</taxon>
        <taxon>Nephila</taxon>
    </lineage>
</organism>
<evidence type="ECO:0000313" key="3">
    <source>
        <dbReference type="Proteomes" id="UP000887013"/>
    </source>
</evidence>
<dbReference type="Proteomes" id="UP000887013">
    <property type="component" value="Unassembled WGS sequence"/>
</dbReference>
<comment type="caution">
    <text evidence="2">The sequence shown here is derived from an EMBL/GenBank/DDBJ whole genome shotgun (WGS) entry which is preliminary data.</text>
</comment>
<sequence>MRSNRRWEDGRADPADQEQETERERGELEVEKVLTEAFELSNDAIDEGSLWGDMAPPNWHSAAASDQKGSSIVLGRRGNLSPGRCLERTAIGICGWPRTDGPPLPMHCH</sequence>
<name>A0A8X6UGF3_NEPPI</name>
<proteinExistence type="predicted"/>